<reference evidence="4 5" key="1">
    <citation type="journal article" date="2011" name="Nat. Biotechnol.">
        <title>Comparative genomic analysis of the thermophilic biomass-degrading fungi Myceliophthora thermophila and Thielavia terrestris.</title>
        <authorList>
            <person name="Berka R.M."/>
            <person name="Grigoriev I.V."/>
            <person name="Otillar R."/>
            <person name="Salamov A."/>
            <person name="Grimwood J."/>
            <person name="Reid I."/>
            <person name="Ishmael N."/>
            <person name="John T."/>
            <person name="Darmond C."/>
            <person name="Moisan M.-C."/>
            <person name="Henrissat B."/>
            <person name="Coutinho P.M."/>
            <person name="Lombard V."/>
            <person name="Natvig D.O."/>
            <person name="Lindquist E."/>
            <person name="Schmutz J."/>
            <person name="Lucas S."/>
            <person name="Harris P."/>
            <person name="Powlowski J."/>
            <person name="Bellemare A."/>
            <person name="Taylor D."/>
            <person name="Butler G."/>
            <person name="de Vries R.P."/>
            <person name="Allijn I.E."/>
            <person name="van den Brink J."/>
            <person name="Ushinsky S."/>
            <person name="Storms R."/>
            <person name="Powell A.J."/>
            <person name="Paulsen I.T."/>
            <person name="Elbourne L.D.H."/>
            <person name="Baker S.E."/>
            <person name="Magnuson J."/>
            <person name="LaBoissiere S."/>
            <person name="Clutterbuck A.J."/>
            <person name="Martinez D."/>
            <person name="Wogulis M."/>
            <person name="de Leon A.L."/>
            <person name="Rey M.W."/>
            <person name="Tsang A."/>
        </authorList>
    </citation>
    <scope>NUCLEOTIDE SEQUENCE [LARGE SCALE GENOMIC DNA]</scope>
    <source>
        <strain evidence="5">ATCC 42464 / BCRC 31852 / DSM 1799</strain>
    </source>
</reference>
<sequence>MHAKTKPSIVFLHGSGTNPDIFRMQTRKLAALLQHHFTLHYLAAPLPRGPGPGVLPFFEGCGPYLTWMDDSSAEAEKEYWDGSPLFERLLEQIKRLSGPEGGSAGAGPVVALVGFSMGGKVAMELTRRLEGEGDRRIKMVIPVCGTVPLQGGFDEGGARNETKEKGYREILGRGPVKAKSIHLIGEDDPWRPESEVLVDFFDETGRSVIRFKGAHHMPLDDALNRQVARMILAACKDG</sequence>
<comment type="similarity">
    <text evidence="1">Belongs to the LovG family.</text>
</comment>
<dbReference type="GO" id="GO:0005737">
    <property type="term" value="C:cytoplasm"/>
    <property type="evidence" value="ECO:0007669"/>
    <property type="project" value="TreeGrafter"/>
</dbReference>
<keyword evidence="2" id="KW-0378">Hydrolase</keyword>
<dbReference type="SUPFAM" id="SSF53474">
    <property type="entry name" value="alpha/beta-Hydrolases"/>
    <property type="match status" value="1"/>
</dbReference>
<dbReference type="GO" id="GO:0044550">
    <property type="term" value="P:secondary metabolite biosynthetic process"/>
    <property type="evidence" value="ECO:0007669"/>
    <property type="project" value="TreeGrafter"/>
</dbReference>
<dbReference type="Proteomes" id="UP000007322">
    <property type="component" value="Chromosome 3"/>
</dbReference>
<dbReference type="HOGENOM" id="CLU_051938_0_2_1"/>
<dbReference type="InParanoid" id="G2QD09"/>
<dbReference type="OMA" id="FFDGCGP"/>
<name>G2QD09_THET4</name>
<dbReference type="PANTHER" id="PTHR48070:SF3">
    <property type="entry name" value="ESTERASE DBAE-RELATED"/>
    <property type="match status" value="1"/>
</dbReference>
<gene>
    <name evidence="4" type="ORF">MYCTH_2305422</name>
</gene>
<dbReference type="Pfam" id="PF03959">
    <property type="entry name" value="FSH1"/>
    <property type="match status" value="1"/>
</dbReference>
<dbReference type="GO" id="GO:0016787">
    <property type="term" value="F:hydrolase activity"/>
    <property type="evidence" value="ECO:0007669"/>
    <property type="project" value="UniProtKB-KW"/>
</dbReference>
<dbReference type="InterPro" id="IPR029058">
    <property type="entry name" value="AB_hydrolase_fold"/>
</dbReference>
<dbReference type="OrthoDB" id="2094269at2759"/>
<dbReference type="InterPro" id="IPR050593">
    <property type="entry name" value="LovG"/>
</dbReference>
<evidence type="ECO:0000313" key="4">
    <source>
        <dbReference type="EMBL" id="AEO58227.1"/>
    </source>
</evidence>
<accession>G2QD09</accession>
<dbReference type="GeneID" id="11509428"/>
<dbReference type="InterPro" id="IPR005645">
    <property type="entry name" value="FSH-like_dom"/>
</dbReference>
<dbReference type="Gene3D" id="3.40.50.1820">
    <property type="entry name" value="alpha/beta hydrolase"/>
    <property type="match status" value="1"/>
</dbReference>
<dbReference type="PANTHER" id="PTHR48070">
    <property type="entry name" value="ESTERASE OVCA2"/>
    <property type="match status" value="1"/>
</dbReference>
<protein>
    <recommendedName>
        <fullName evidence="3">Serine hydrolase domain-containing protein</fullName>
    </recommendedName>
</protein>
<dbReference type="RefSeq" id="XP_003663472.1">
    <property type="nucleotide sequence ID" value="XM_003663424.1"/>
</dbReference>
<keyword evidence="5" id="KW-1185">Reference proteome</keyword>
<organism evidence="4 5">
    <name type="scientific">Thermothelomyces thermophilus (strain ATCC 42464 / BCRC 31852 / DSM 1799)</name>
    <name type="common">Sporotrichum thermophile</name>
    <dbReference type="NCBI Taxonomy" id="573729"/>
    <lineage>
        <taxon>Eukaryota</taxon>
        <taxon>Fungi</taxon>
        <taxon>Dikarya</taxon>
        <taxon>Ascomycota</taxon>
        <taxon>Pezizomycotina</taxon>
        <taxon>Sordariomycetes</taxon>
        <taxon>Sordariomycetidae</taxon>
        <taxon>Sordariales</taxon>
        <taxon>Chaetomiaceae</taxon>
        <taxon>Thermothelomyces</taxon>
    </lineage>
</organism>
<evidence type="ECO:0000313" key="5">
    <source>
        <dbReference type="Proteomes" id="UP000007322"/>
    </source>
</evidence>
<evidence type="ECO:0000259" key="3">
    <source>
        <dbReference type="Pfam" id="PF03959"/>
    </source>
</evidence>
<proteinExistence type="inferred from homology"/>
<dbReference type="GO" id="GO:0005634">
    <property type="term" value="C:nucleus"/>
    <property type="evidence" value="ECO:0007669"/>
    <property type="project" value="TreeGrafter"/>
</dbReference>
<evidence type="ECO:0000256" key="1">
    <source>
        <dbReference type="ARBA" id="ARBA00005863"/>
    </source>
</evidence>
<dbReference type="EMBL" id="CP003004">
    <property type="protein sequence ID" value="AEO58227.1"/>
    <property type="molecule type" value="Genomic_DNA"/>
</dbReference>
<dbReference type="AlphaFoldDB" id="G2QD09"/>
<evidence type="ECO:0000256" key="2">
    <source>
        <dbReference type="ARBA" id="ARBA00022801"/>
    </source>
</evidence>
<dbReference type="KEGG" id="mtm:MYCTH_2305422"/>
<dbReference type="VEuPathDB" id="FungiDB:MYCTH_2305422"/>
<dbReference type="eggNOG" id="KOG2551">
    <property type="taxonomic scope" value="Eukaryota"/>
</dbReference>
<feature type="domain" description="Serine hydrolase" evidence="3">
    <location>
        <begin position="5"/>
        <end position="223"/>
    </location>
</feature>